<feature type="domain" description="Peptidase C25 gingipain C-terminal" evidence="3">
    <location>
        <begin position="26"/>
        <end position="165"/>
    </location>
</feature>
<feature type="chain" id="PRO_5019316221" evidence="2">
    <location>
        <begin position="26"/>
        <end position="488"/>
    </location>
</feature>
<dbReference type="AlphaFoldDB" id="A0A412AT86"/>
<keyword evidence="1" id="KW-1133">Transmembrane helix</keyword>
<protein>
    <submittedName>
        <fullName evidence="4">DUF2436 domain-containing protein</fullName>
    </submittedName>
</protein>
<feature type="signal peptide" evidence="2">
    <location>
        <begin position="1"/>
        <end position="25"/>
    </location>
</feature>
<gene>
    <name evidence="4" type="ORF">DWY99_13640</name>
</gene>
<proteinExistence type="predicted"/>
<dbReference type="Proteomes" id="UP000284751">
    <property type="component" value="Unassembled WGS sequence"/>
</dbReference>
<evidence type="ECO:0000259" key="3">
    <source>
        <dbReference type="Pfam" id="PF10365"/>
    </source>
</evidence>
<keyword evidence="2" id="KW-0732">Signal</keyword>
<sequence length="488" mass="52608">MKKRILSLLLCCVLLVVLLPVTVSATEGTATVTLVNQSDWQDGSGYQMLMDSTATAYGTHIAPNGPLVLNGDSTEEVYSSFAYKIPTDAGWTRDTQAVVHYGSSQTIEIPAGIYDFCITNPTPGGSIWIVGSNGEAYSRADDFEFKAGMHYTFTTSRYGDRDGVTLTVTDVVPPVISGLTDGKSYCGSVSFTASDNIAVQSVTVNGTKLQPVDGVYMLNPADGTQTVVVSDADNQTTVSVTVNDGHTYEWQSENGEYWQKCKFCGNETTKKPIPEIMISGADRVCRTQDYAFSLKLPEGGKLITTSYEFEKIGGDLTATLENGKYTIELGSSSYPAEENGFKVTVSAETADGFAIKAEKSVTILNDHTGGKATCKDKAKCEVCGAEYGELDPKNHADLKHFPAKAATKTAEGNIEYWYCEACGKYFSDSDGTKEIKKTETVTAKLKDDSKSPQTGDTSNFALWITLLFISGGAAIGTTVVSRKKKYNR</sequence>
<dbReference type="InterPro" id="IPR018832">
    <property type="entry name" value="Pept_C25_gingipain_C"/>
</dbReference>
<keyword evidence="1" id="KW-0472">Membrane</keyword>
<reference evidence="4 5" key="1">
    <citation type="submission" date="2018-08" db="EMBL/GenBank/DDBJ databases">
        <title>A genome reference for cultivated species of the human gut microbiota.</title>
        <authorList>
            <person name="Zou Y."/>
            <person name="Xue W."/>
            <person name="Luo G."/>
        </authorList>
    </citation>
    <scope>NUCLEOTIDE SEQUENCE [LARGE SCALE GENOMIC DNA]</scope>
    <source>
        <strain evidence="4 5">AF28-26</strain>
    </source>
</reference>
<comment type="caution">
    <text evidence="4">The sequence shown here is derived from an EMBL/GenBank/DDBJ whole genome shotgun (WGS) entry which is preliminary data.</text>
</comment>
<evidence type="ECO:0000313" key="5">
    <source>
        <dbReference type="Proteomes" id="UP000284751"/>
    </source>
</evidence>
<evidence type="ECO:0000256" key="2">
    <source>
        <dbReference type="SAM" id="SignalP"/>
    </source>
</evidence>
<accession>A0A412AT86</accession>
<dbReference type="EMBL" id="QRTC01000084">
    <property type="protein sequence ID" value="RGQ34348.1"/>
    <property type="molecule type" value="Genomic_DNA"/>
</dbReference>
<keyword evidence="1" id="KW-0812">Transmembrane</keyword>
<organism evidence="4 5">
    <name type="scientific">[Clostridium] leptum</name>
    <dbReference type="NCBI Taxonomy" id="1535"/>
    <lineage>
        <taxon>Bacteria</taxon>
        <taxon>Bacillati</taxon>
        <taxon>Bacillota</taxon>
        <taxon>Clostridia</taxon>
        <taxon>Eubacteriales</taxon>
        <taxon>Oscillospiraceae</taxon>
        <taxon>Oscillospiraceae incertae sedis</taxon>
    </lineage>
</organism>
<evidence type="ECO:0000256" key="1">
    <source>
        <dbReference type="SAM" id="Phobius"/>
    </source>
</evidence>
<name>A0A412AT86_9FIRM</name>
<evidence type="ECO:0000313" key="4">
    <source>
        <dbReference type="EMBL" id="RGQ34348.1"/>
    </source>
</evidence>
<dbReference type="Pfam" id="PF10365">
    <property type="entry name" value="DUF2436"/>
    <property type="match status" value="1"/>
</dbReference>
<feature type="transmembrane region" description="Helical" evidence="1">
    <location>
        <begin position="460"/>
        <end position="480"/>
    </location>
</feature>